<dbReference type="AlphaFoldDB" id="A0A7I7X3B3"/>
<reference evidence="1 2" key="1">
    <citation type="journal article" date="2019" name="Emerg. Microbes Infect.">
        <title>Comprehensive subspecies identification of 175 nontuberculous mycobacteria species based on 7547 genomic profiles.</title>
        <authorList>
            <person name="Matsumoto Y."/>
            <person name="Kinjo T."/>
            <person name="Motooka D."/>
            <person name="Nabeya D."/>
            <person name="Jung N."/>
            <person name="Uechi K."/>
            <person name="Horii T."/>
            <person name="Iida T."/>
            <person name="Fujita J."/>
            <person name="Nakamura S."/>
        </authorList>
    </citation>
    <scope>NUCLEOTIDE SEQUENCE [LARGE SCALE GENOMIC DNA]</scope>
    <source>
        <strain evidence="1 2">JCM 13571</strain>
    </source>
</reference>
<name>A0A7I7X3B3_9MYCO</name>
<keyword evidence="2" id="KW-1185">Reference proteome</keyword>
<sequence length="60" mass="6080">MRLSQVSDGGGACGGDAESTVFKAGMGIAPSVKSHTVDRVDASYTFTDEMQGGSLPGERG</sequence>
<proteinExistence type="predicted"/>
<dbReference type="Proteomes" id="UP000467260">
    <property type="component" value="Chromosome"/>
</dbReference>
<evidence type="ECO:0000313" key="2">
    <source>
        <dbReference type="Proteomes" id="UP000467260"/>
    </source>
</evidence>
<dbReference type="EMBL" id="AP022609">
    <property type="protein sequence ID" value="BBZ24094.1"/>
    <property type="molecule type" value="Genomic_DNA"/>
</dbReference>
<organism evidence="1 2">
    <name type="scientific">Mycolicibacter hiberniae</name>
    <dbReference type="NCBI Taxonomy" id="29314"/>
    <lineage>
        <taxon>Bacteria</taxon>
        <taxon>Bacillati</taxon>
        <taxon>Actinomycetota</taxon>
        <taxon>Actinomycetes</taxon>
        <taxon>Mycobacteriales</taxon>
        <taxon>Mycobacteriaceae</taxon>
        <taxon>Mycolicibacter</taxon>
    </lineage>
</organism>
<evidence type="ECO:0000313" key="1">
    <source>
        <dbReference type="EMBL" id="BBZ24094.1"/>
    </source>
</evidence>
<protein>
    <submittedName>
        <fullName evidence="1">Uncharacterized protein</fullName>
    </submittedName>
</protein>
<gene>
    <name evidence="1" type="ORF">MHIB_25120</name>
</gene>
<dbReference type="KEGG" id="mhib:MHIB_25120"/>
<accession>A0A7I7X3B3</accession>